<feature type="domain" description="Helitron helicase-like" evidence="2">
    <location>
        <begin position="492"/>
        <end position="696"/>
    </location>
</feature>
<gene>
    <name evidence="4" type="ORF">SERLADRAFT_432044</name>
</gene>
<organism>
    <name type="scientific">Serpula lacrymans var. lacrymans (strain S7.9)</name>
    <name type="common">Dry rot fungus</name>
    <dbReference type="NCBI Taxonomy" id="578457"/>
    <lineage>
        <taxon>Eukaryota</taxon>
        <taxon>Fungi</taxon>
        <taxon>Dikarya</taxon>
        <taxon>Basidiomycota</taxon>
        <taxon>Agaricomycotina</taxon>
        <taxon>Agaricomycetes</taxon>
        <taxon>Agaricomycetidae</taxon>
        <taxon>Boletales</taxon>
        <taxon>Coniophorineae</taxon>
        <taxon>Serpulaceae</taxon>
        <taxon>Serpula</taxon>
    </lineage>
</organism>
<dbReference type="GeneID" id="18813897"/>
<feature type="domain" description="DUF6570" evidence="3">
    <location>
        <begin position="182"/>
        <end position="336"/>
    </location>
</feature>
<dbReference type="InterPro" id="IPR025476">
    <property type="entry name" value="Helitron_helicase-like"/>
</dbReference>
<evidence type="ECO:0000313" key="4">
    <source>
        <dbReference type="EMBL" id="EGO30482.1"/>
    </source>
</evidence>
<dbReference type="Pfam" id="PF20209">
    <property type="entry name" value="DUF6570"/>
    <property type="match status" value="1"/>
</dbReference>
<dbReference type="EMBL" id="GL945428">
    <property type="protein sequence ID" value="EGO30482.1"/>
    <property type="molecule type" value="Genomic_DNA"/>
</dbReference>
<dbReference type="HOGENOM" id="CLU_010736_0_0_1"/>
<evidence type="ECO:0000259" key="3">
    <source>
        <dbReference type="Pfam" id="PF20209"/>
    </source>
</evidence>
<dbReference type="KEGG" id="sla:SERLADRAFT_432044"/>
<dbReference type="Proteomes" id="UP000008064">
    <property type="component" value="Unassembled WGS sequence"/>
</dbReference>
<dbReference type="OrthoDB" id="432234at2759"/>
<reference evidence="4" key="1">
    <citation type="submission" date="2011-04" db="EMBL/GenBank/DDBJ databases">
        <title>Evolution of plant cell wall degrading machinery underlies the functional diversity of forest fungi.</title>
        <authorList>
            <consortium name="US DOE Joint Genome Institute (JGI-PGF)"/>
            <person name="Eastwood D.C."/>
            <person name="Floudas D."/>
            <person name="Binder M."/>
            <person name="Majcherczyk A."/>
            <person name="Schneider P."/>
            <person name="Aerts A."/>
            <person name="Asiegbu F.O."/>
            <person name="Baker S.E."/>
            <person name="Barry K."/>
            <person name="Bendiksby M."/>
            <person name="Blumentritt M."/>
            <person name="Coutinho P.M."/>
            <person name="Cullen D."/>
            <person name="Cullen D."/>
            <person name="Gathman A."/>
            <person name="Goodell B."/>
            <person name="Henrissat B."/>
            <person name="Ihrmark K."/>
            <person name="Kauserud H."/>
            <person name="Kohler A."/>
            <person name="LaButti K."/>
            <person name="Lapidus A."/>
            <person name="Lavin J.L."/>
            <person name="Lee Y.-H."/>
            <person name="Lindquist E."/>
            <person name="Lilly W."/>
            <person name="Lucas S."/>
            <person name="Morin E."/>
            <person name="Murat C."/>
            <person name="Oguiza J.A."/>
            <person name="Park J."/>
            <person name="Pisabarro A.G."/>
            <person name="Riley R."/>
            <person name="Rosling A."/>
            <person name="Salamov A."/>
            <person name="Schmidt O."/>
            <person name="Schmutz J."/>
            <person name="Skrede I."/>
            <person name="Stenlid J."/>
            <person name="Wiebenga A."/>
            <person name="Xie X."/>
            <person name="Kues U."/>
            <person name="Hibbett D.S."/>
            <person name="Hoffmeister D."/>
            <person name="Hogberg N."/>
            <person name="Martin F."/>
            <person name="Grigoriev I.V."/>
            <person name="Watkinson S.C."/>
        </authorList>
    </citation>
    <scope>NUCLEOTIDE SEQUENCE</scope>
    <source>
        <strain evidence="4">S7.9</strain>
    </source>
</reference>
<proteinExistence type="predicted"/>
<sequence length="1007" mass="113716">MPGDGASIAELRKALQATQLHLYEIRNDNRRLKRDNALLKAKQPTQAWASAIPKEVIAHDEEIGKLAKKYGIMVDMSLASDDLRKLIIEEWQDQMGFEQQEHFPCAVCSHSNVRASLLRVHASSIYLELLQNPCLPRATHPTTYDFQLYHRAFLDIRALKDVTHLGHLELCHSCHHSLVNYQKQPLDAIANFQYYAIPELPLLVSADWDNATLYDTSLVSRASATKLSHLFAHKKDSPLYGSNMCLSQKYIRGNVAVMPQDSVHLRTVLPPDGAEIANTMCALFVGWNVKPTRENVAVLWPVFVSKRRVHRLIEFLVANNVWYKIAGVSFSEGNLDDLYPEVENSVVEAVPIAVEICQLDSDQGADATTANYTAQRDMHPDIMDGTELTLTTNPAMDPLVMDAIGYTSGDYTPRNLKVMKAKALARVIDGGQFLKMQSGSHFINNQDPGLLTYLFSNLDPWGIGGFNEPNRRPNQRISFERQVRNLLRQHESPFQKDPHFAYVCWNIIQKAEVNKNTSFTITQRERNSILDKMQSVGPLLTNMIAAWERNPNTQPSNWQQKQALKLLQCLKHAAKDLKGSFGYKLCRRNEIHSLIKHFCTPALFLMSNPADIFNPLLGVVAGLTPEQWADMTAFERGIFVANNPGPAAIFFDTLIKVFLSIVIRYGRGAGLFGTCLAHYGVVEAQGRGSLHCHMLLWLKGNPAPQDLRDHMSAGDGFKTLMFTWLESIIHSHLPGEEVLHTETPGEALHRPPRDAHVADPCLNDEPKSVNMTNEDFALAFRQTVRDLAIECNWHEHTDTCWKHLKPGEPRDDQHCRMWIDGSTRALTDLDEETQSILLRCLHPRINNFTDLMLFLFCCNMDIKFIGSREAAKALVYYVTDYIMKSSLATHVGLAAVLYAIQQNNKKFQGLQPAASTVNKSLFTKTVNTIMARQELSHQQVMGYLVGGSDHYTSHKFKMIKWQQSDKYIVNHFNASVQDDISSHSVQLEDDGNLTEPENELDVDNNVD</sequence>
<dbReference type="InterPro" id="IPR046700">
    <property type="entry name" value="DUF6570"/>
</dbReference>
<accession>F8NEA0</accession>
<dbReference type="RefSeq" id="XP_007312366.1">
    <property type="nucleotide sequence ID" value="XM_007312304.1"/>
</dbReference>
<dbReference type="Pfam" id="PF14214">
    <property type="entry name" value="Helitron_like_N"/>
    <property type="match status" value="1"/>
</dbReference>
<evidence type="ECO:0000256" key="1">
    <source>
        <dbReference type="SAM" id="MobiDB-lite"/>
    </source>
</evidence>
<evidence type="ECO:0000259" key="2">
    <source>
        <dbReference type="Pfam" id="PF14214"/>
    </source>
</evidence>
<dbReference type="AlphaFoldDB" id="F8NEA0"/>
<feature type="region of interest" description="Disordered" evidence="1">
    <location>
        <begin position="988"/>
        <end position="1007"/>
    </location>
</feature>
<protein>
    <submittedName>
        <fullName evidence="4">Uncharacterized protein</fullName>
    </submittedName>
</protein>
<name>F8NEA0_SERL9</name>